<reference evidence="14 15" key="2">
    <citation type="submission" date="2017-04" db="EMBL/GenBank/DDBJ databases">
        <title>CpG methylation of centromeres and impact of large insertions on vertebrate speciation.</title>
        <authorList>
            <person name="Ichikawa K."/>
            <person name="Yoshimura J."/>
            <person name="Morishita S."/>
        </authorList>
    </citation>
    <scope>NUCLEOTIDE SEQUENCE</scope>
    <source>
        <strain evidence="14 15">HSOK</strain>
    </source>
</reference>
<sequence length="326" mass="36086">MGLCKCPKRKVTNLFCFEHRVNVCEHCLVSNHNKCIVQSYLQWLQDSDYNPNCALCNIPLAEQETVRLVCYDVFHWACFNSLASRLPLHTAPAGYQCPTCQGPVFPPTNMASPIADVLKDKLSSVNWARAGLGLPLIEDPIGNTEEDSHDVTDYRDWSTFDAQEQSNAYASSSYSTPLIPPPASAAPQENLAGPQKNGDPNAQGHAVVTFSTANTCDTATIHTASSPRKIYDTRDVAHSSVTQIDFDDDKYRRRPALSWFARILKNRSGAKRTSLTWKQRVFMLLLVGVLGFFTLIIIMAKLGRASASSDPNLDPLLNPNIRVGKN</sequence>
<evidence type="ECO:0000259" key="13">
    <source>
        <dbReference type="PROSITE" id="PS50089"/>
    </source>
</evidence>
<protein>
    <recommendedName>
        <fullName evidence="3 11">Zinc finger protein-like 1</fullName>
    </recommendedName>
</protein>
<evidence type="ECO:0000256" key="1">
    <source>
        <dbReference type="ARBA" id="ARBA00004612"/>
    </source>
</evidence>
<dbReference type="PANTHER" id="PTHR12981:SF0">
    <property type="entry name" value="ZINC FINGER PROTEIN-LIKE 1"/>
    <property type="match status" value="1"/>
</dbReference>
<dbReference type="GO" id="GO:0005794">
    <property type="term" value="C:Golgi apparatus"/>
    <property type="evidence" value="ECO:0007669"/>
    <property type="project" value="UniProtKB-SubCell"/>
</dbReference>
<name>A0A3P9IS57_ORYLA</name>
<organism evidence="14 15">
    <name type="scientific">Oryzias latipes</name>
    <name type="common">Japanese rice fish</name>
    <name type="synonym">Japanese killifish</name>
    <dbReference type="NCBI Taxonomy" id="8090"/>
    <lineage>
        <taxon>Eukaryota</taxon>
        <taxon>Metazoa</taxon>
        <taxon>Chordata</taxon>
        <taxon>Craniata</taxon>
        <taxon>Vertebrata</taxon>
        <taxon>Euteleostomi</taxon>
        <taxon>Actinopterygii</taxon>
        <taxon>Neopterygii</taxon>
        <taxon>Teleostei</taxon>
        <taxon>Neoteleostei</taxon>
        <taxon>Acanthomorphata</taxon>
        <taxon>Ovalentaria</taxon>
        <taxon>Atherinomorphae</taxon>
        <taxon>Beloniformes</taxon>
        <taxon>Adrianichthyidae</taxon>
        <taxon>Oryziinae</taxon>
        <taxon>Oryzias</taxon>
    </lineage>
</organism>
<comment type="subcellular location">
    <subcellularLocation>
        <location evidence="1 11">Golgi apparatus</location>
        <location evidence="1 11">cis-Golgi network membrane</location>
        <topology evidence="1 11">Single-pass membrane protein</topology>
    </subcellularLocation>
</comment>
<reference key="1">
    <citation type="journal article" date="2007" name="Nature">
        <title>The medaka draft genome and insights into vertebrate genome evolution.</title>
        <authorList>
            <person name="Kasahara M."/>
            <person name="Naruse K."/>
            <person name="Sasaki S."/>
            <person name="Nakatani Y."/>
            <person name="Qu W."/>
            <person name="Ahsan B."/>
            <person name="Yamada T."/>
            <person name="Nagayasu Y."/>
            <person name="Doi K."/>
            <person name="Kasai Y."/>
            <person name="Jindo T."/>
            <person name="Kobayashi D."/>
            <person name="Shimada A."/>
            <person name="Toyoda A."/>
            <person name="Kuroki Y."/>
            <person name="Fujiyama A."/>
            <person name="Sasaki T."/>
            <person name="Shimizu A."/>
            <person name="Asakawa S."/>
            <person name="Shimizu N."/>
            <person name="Hashimoto S."/>
            <person name="Yang J."/>
            <person name="Lee Y."/>
            <person name="Matsushima K."/>
            <person name="Sugano S."/>
            <person name="Sakaizumi M."/>
            <person name="Narita T."/>
            <person name="Ohishi K."/>
            <person name="Haga S."/>
            <person name="Ohta F."/>
            <person name="Nomoto H."/>
            <person name="Nogata K."/>
            <person name="Morishita T."/>
            <person name="Endo T."/>
            <person name="Shin-I T."/>
            <person name="Takeda H."/>
            <person name="Morishita S."/>
            <person name="Kohara Y."/>
        </authorList>
    </citation>
    <scope>NUCLEOTIDE SEQUENCE [LARGE SCALE GENOMIC DNA]</scope>
    <source>
        <strain>Hd-rR</strain>
    </source>
</reference>
<dbReference type="Pfam" id="PF25998">
    <property type="entry name" value="U-box_ZFPL1"/>
    <property type="match status" value="1"/>
</dbReference>
<dbReference type="Gene3D" id="3.30.40.10">
    <property type="entry name" value="Zinc/RING finger domain, C3HC4 (zinc finger)"/>
    <property type="match status" value="1"/>
</dbReference>
<dbReference type="PANTHER" id="PTHR12981">
    <property type="entry name" value="ZINC FINGER PROTEIN-LIKE 1"/>
    <property type="match status" value="1"/>
</dbReference>
<evidence type="ECO:0000256" key="2">
    <source>
        <dbReference type="ARBA" id="ARBA00005561"/>
    </source>
</evidence>
<evidence type="ECO:0000256" key="8">
    <source>
        <dbReference type="ARBA" id="ARBA00022989"/>
    </source>
</evidence>
<comment type="similarity">
    <text evidence="2 11">Belongs to the ZFPL1 family.</text>
</comment>
<evidence type="ECO:0000256" key="6">
    <source>
        <dbReference type="ARBA" id="ARBA00022771"/>
    </source>
</evidence>
<evidence type="ECO:0000313" key="14">
    <source>
        <dbReference type="Ensembl" id="ENSORLP00015022844.1"/>
    </source>
</evidence>
<evidence type="ECO:0000256" key="4">
    <source>
        <dbReference type="ARBA" id="ARBA00022692"/>
    </source>
</evidence>
<dbReference type="PROSITE" id="PS50089">
    <property type="entry name" value="ZF_RING_2"/>
    <property type="match status" value="1"/>
</dbReference>
<dbReference type="GO" id="GO:0016192">
    <property type="term" value="P:vesicle-mediated transport"/>
    <property type="evidence" value="ECO:0007669"/>
    <property type="project" value="UniProtKB-KW"/>
</dbReference>
<evidence type="ECO:0000256" key="11">
    <source>
        <dbReference type="RuleBase" id="RU369078"/>
    </source>
</evidence>
<dbReference type="InterPro" id="IPR039043">
    <property type="entry name" value="ZFPL1"/>
</dbReference>
<dbReference type="Pfam" id="PF25993">
    <property type="entry name" value="zf-B_box_ZFPL1"/>
    <property type="match status" value="1"/>
</dbReference>
<keyword evidence="4 11" id="KW-0812">Transmembrane</keyword>
<evidence type="ECO:0000256" key="12">
    <source>
        <dbReference type="SAM" id="MobiDB-lite"/>
    </source>
</evidence>
<keyword evidence="6 10" id="KW-0863">Zinc-finger</keyword>
<feature type="transmembrane region" description="Helical" evidence="11">
    <location>
        <begin position="281"/>
        <end position="300"/>
    </location>
</feature>
<reference evidence="14" key="4">
    <citation type="submission" date="2025-09" db="UniProtKB">
        <authorList>
            <consortium name="Ensembl"/>
        </authorList>
    </citation>
    <scope>IDENTIFICATION</scope>
    <source>
        <strain evidence="14">HSOK</strain>
    </source>
</reference>
<evidence type="ECO:0000256" key="3">
    <source>
        <dbReference type="ARBA" id="ARBA00022409"/>
    </source>
</evidence>
<dbReference type="InterPro" id="IPR058731">
    <property type="entry name" value="Znf-B_box_ZFPL1-like"/>
</dbReference>
<keyword evidence="11" id="KW-0333">Golgi apparatus</keyword>
<feature type="domain" description="RING-type" evidence="13">
    <location>
        <begin position="53"/>
        <end position="101"/>
    </location>
</feature>
<keyword evidence="11" id="KW-0931">ER-Golgi transport</keyword>
<keyword evidence="11" id="KW-0813">Transport</keyword>
<dbReference type="CDD" id="cd16487">
    <property type="entry name" value="mRING-H2-C3DHC3_ZFPL1"/>
    <property type="match status" value="1"/>
</dbReference>
<dbReference type="Proteomes" id="UP000265200">
    <property type="component" value="Chromosome 14"/>
</dbReference>
<reference evidence="14" key="3">
    <citation type="submission" date="2025-08" db="UniProtKB">
        <authorList>
            <consortium name="Ensembl"/>
        </authorList>
    </citation>
    <scope>IDENTIFICATION</scope>
    <source>
        <strain evidence="14">HSOK</strain>
    </source>
</reference>
<evidence type="ECO:0000256" key="10">
    <source>
        <dbReference type="PROSITE-ProRule" id="PRU00175"/>
    </source>
</evidence>
<keyword evidence="5 11" id="KW-0479">Metal-binding</keyword>
<evidence type="ECO:0000313" key="15">
    <source>
        <dbReference type="Proteomes" id="UP000265200"/>
    </source>
</evidence>
<comment type="domain">
    <text evidence="11">The B box-type and RING-type zinc fingers although degenerate play a central role in function of the protein.</text>
</comment>
<dbReference type="Ensembl" id="ENSORLT00015011989.1">
    <property type="protein sequence ID" value="ENSORLP00015022844.1"/>
    <property type="gene ID" value="ENSORLG00015002459.1"/>
</dbReference>
<dbReference type="InterPro" id="IPR001841">
    <property type="entry name" value="Znf_RING"/>
</dbReference>
<dbReference type="AlphaFoldDB" id="A0A3P9IS57"/>
<dbReference type="GO" id="GO:0008270">
    <property type="term" value="F:zinc ion binding"/>
    <property type="evidence" value="ECO:0007669"/>
    <property type="project" value="UniProtKB-UniRule"/>
</dbReference>
<keyword evidence="7 11" id="KW-0862">Zinc</keyword>
<feature type="region of interest" description="Disordered" evidence="12">
    <location>
        <begin position="171"/>
        <end position="200"/>
    </location>
</feature>
<dbReference type="InterPro" id="IPR013083">
    <property type="entry name" value="Znf_RING/FYVE/PHD"/>
</dbReference>
<proteinExistence type="inferred from homology"/>
<dbReference type="InterPro" id="IPR058730">
    <property type="entry name" value="U-box_ZFPL1-like"/>
</dbReference>
<evidence type="ECO:0000256" key="7">
    <source>
        <dbReference type="ARBA" id="ARBA00022833"/>
    </source>
</evidence>
<evidence type="ECO:0000256" key="5">
    <source>
        <dbReference type="ARBA" id="ARBA00022723"/>
    </source>
</evidence>
<accession>A0A3P9IS57</accession>
<keyword evidence="8 11" id="KW-1133">Transmembrane helix</keyword>
<evidence type="ECO:0000256" key="9">
    <source>
        <dbReference type="ARBA" id="ARBA00023136"/>
    </source>
</evidence>
<comment type="function">
    <text evidence="11">Required for cis-Golgi integrity and efficient ER to Golgi transport.</text>
</comment>
<keyword evidence="9 11" id="KW-0472">Membrane</keyword>